<feature type="transmembrane region" description="Helical" evidence="8">
    <location>
        <begin position="409"/>
        <end position="435"/>
    </location>
</feature>
<feature type="domain" description="STAS" evidence="9">
    <location>
        <begin position="527"/>
        <end position="650"/>
    </location>
</feature>
<dbReference type="Gene3D" id="3.30.750.24">
    <property type="entry name" value="STAS domain"/>
    <property type="match status" value="1"/>
</dbReference>
<dbReference type="SUPFAM" id="SSF52091">
    <property type="entry name" value="SpoIIaa-like"/>
    <property type="match status" value="1"/>
</dbReference>
<dbReference type="GO" id="GO:0016020">
    <property type="term" value="C:membrane"/>
    <property type="evidence" value="ECO:0007669"/>
    <property type="project" value="UniProtKB-SubCell"/>
</dbReference>
<dbReference type="InterPro" id="IPR001902">
    <property type="entry name" value="SLC26A/SulP_fam"/>
</dbReference>
<keyword evidence="5 8" id="KW-1133">Transmembrane helix</keyword>
<feature type="transmembrane region" description="Helical" evidence="8">
    <location>
        <begin position="285"/>
        <end position="306"/>
    </location>
</feature>
<evidence type="ECO:0000313" key="11">
    <source>
        <dbReference type="Proteomes" id="UP001359559"/>
    </source>
</evidence>
<keyword evidence="4 8" id="KW-0812">Transmembrane</keyword>
<evidence type="ECO:0000259" key="9">
    <source>
        <dbReference type="PROSITE" id="PS50801"/>
    </source>
</evidence>
<dbReference type="Proteomes" id="UP001359559">
    <property type="component" value="Unassembled WGS sequence"/>
</dbReference>
<evidence type="ECO:0000256" key="7">
    <source>
        <dbReference type="SAM" id="MobiDB-lite"/>
    </source>
</evidence>
<organism evidence="10 11">
    <name type="scientific">Clitoria ternatea</name>
    <name type="common">Butterfly pea</name>
    <dbReference type="NCBI Taxonomy" id="43366"/>
    <lineage>
        <taxon>Eukaryota</taxon>
        <taxon>Viridiplantae</taxon>
        <taxon>Streptophyta</taxon>
        <taxon>Embryophyta</taxon>
        <taxon>Tracheophyta</taxon>
        <taxon>Spermatophyta</taxon>
        <taxon>Magnoliopsida</taxon>
        <taxon>eudicotyledons</taxon>
        <taxon>Gunneridae</taxon>
        <taxon>Pentapetalae</taxon>
        <taxon>rosids</taxon>
        <taxon>fabids</taxon>
        <taxon>Fabales</taxon>
        <taxon>Fabaceae</taxon>
        <taxon>Papilionoideae</taxon>
        <taxon>50 kb inversion clade</taxon>
        <taxon>NPAAA clade</taxon>
        <taxon>indigoferoid/millettioid clade</taxon>
        <taxon>Phaseoleae</taxon>
        <taxon>Clitoria</taxon>
    </lineage>
</organism>
<keyword evidence="6 8" id="KW-0472">Membrane</keyword>
<reference evidence="10 11" key="1">
    <citation type="submission" date="2024-01" db="EMBL/GenBank/DDBJ databases">
        <title>The genomes of 5 underutilized Papilionoideae crops provide insights into root nodulation and disease resistance.</title>
        <authorList>
            <person name="Yuan L."/>
        </authorList>
    </citation>
    <scope>NUCLEOTIDE SEQUENCE [LARGE SCALE GENOMIC DNA]</scope>
    <source>
        <strain evidence="10">LY-2023</strain>
        <tissue evidence="10">Leaf</tissue>
    </source>
</reference>
<feature type="transmembrane region" description="Helical" evidence="8">
    <location>
        <begin position="148"/>
        <end position="164"/>
    </location>
</feature>
<feature type="transmembrane region" description="Helical" evidence="8">
    <location>
        <begin position="176"/>
        <end position="199"/>
    </location>
</feature>
<dbReference type="Pfam" id="PF00916">
    <property type="entry name" value="Sulfate_transp"/>
    <property type="match status" value="1"/>
</dbReference>
<comment type="subcellular location">
    <subcellularLocation>
        <location evidence="1">Membrane</location>
        <topology evidence="1">Multi-pass membrane protein</topology>
    </subcellularLocation>
</comment>
<evidence type="ECO:0000256" key="2">
    <source>
        <dbReference type="ARBA" id="ARBA00008692"/>
    </source>
</evidence>
<dbReference type="EMBL" id="JAYKXN010000003">
    <property type="protein sequence ID" value="KAK7302507.1"/>
    <property type="molecule type" value="Genomic_DNA"/>
</dbReference>
<evidence type="ECO:0000256" key="8">
    <source>
        <dbReference type="SAM" id="Phobius"/>
    </source>
</evidence>
<gene>
    <name evidence="10" type="ORF">RJT34_13397</name>
</gene>
<comment type="similarity">
    <text evidence="2">Belongs to the SLC26A/SulP transporter (TC 2.A.53) family.</text>
</comment>
<evidence type="ECO:0000256" key="6">
    <source>
        <dbReference type="ARBA" id="ARBA00023136"/>
    </source>
</evidence>
<protein>
    <recommendedName>
        <fullName evidence="9">STAS domain-containing protein</fullName>
    </recommendedName>
</protein>
<dbReference type="PANTHER" id="PTHR11814">
    <property type="entry name" value="SULFATE TRANSPORTER"/>
    <property type="match status" value="1"/>
</dbReference>
<keyword evidence="11" id="KW-1185">Reference proteome</keyword>
<proteinExistence type="inferred from homology"/>
<feature type="transmembrane region" description="Helical" evidence="8">
    <location>
        <begin position="471"/>
        <end position="499"/>
    </location>
</feature>
<sequence>MSQRVSDEAGAKAMGEIRSGPSSRRHGDTLPHIHKVGAPPKQSVFKEFKDYFNETIFPDSPLKKYKNQTGFGRFFLALQSVFPILDWARDYNLEKFRGDFISGLTIASLCIPQDIAYAKLANLDPQYGLYTSFVAPLVYAFMGSSRDIAIGPVAVVSLLLGTSLSEEISNYKSHEYLRLAFTATFFAGITQMALGVFRLGFLIDFLSHAAIVGFMAGAAITIGLQQLKGLLGIQNFTKKTDIIAVMHSVWSNVHHGWNWETIVIGIAFLIFLLVAKYIAKKNKKLFWVAAIAPMISVVVSTFCVYITRADKKGVSIVKHIKKGVNPSSASEIYFSGKYLGPGVRIGVIAGMIALTEAVAIGRTFAAMKDYSIDGNKEMVAMGAMNIVGSLTSCYVATGSFSRSAVNYMAGCSTAVSNIVMSIVVLLTVLVITPLFKYTPNAVLASIIIAAVSSLVDIDAAILLWKIDKFDFIACMGAFFGVIFKNVEIGLLIAVAISFAKILLQVTRPRTAVLGKLPGTNVYRNIQQYPKATQISGMLITRVDSAIYFSNSNYIKERILRWLIDEGDQRSRSGFIPIQYLIVEMSPVTDIDTSGIHAFEELYKSLQRKEVQLILANPGPIVMGKLHSSNLADLIGENKIFSSVTDAVTTFGPKVEDAV</sequence>
<feature type="transmembrane region" description="Helical" evidence="8">
    <location>
        <begin position="205"/>
        <end position="224"/>
    </location>
</feature>
<feature type="transmembrane region" description="Helical" evidence="8">
    <location>
        <begin position="441"/>
        <end position="464"/>
    </location>
</feature>
<evidence type="ECO:0000256" key="1">
    <source>
        <dbReference type="ARBA" id="ARBA00004141"/>
    </source>
</evidence>
<dbReference type="Pfam" id="PF01740">
    <property type="entry name" value="STAS"/>
    <property type="match status" value="1"/>
</dbReference>
<dbReference type="CDD" id="cd07042">
    <property type="entry name" value="STAS_SulP_like_sulfate_transporter"/>
    <property type="match status" value="1"/>
</dbReference>
<dbReference type="InterPro" id="IPR018045">
    <property type="entry name" value="S04_transporter_CS"/>
</dbReference>
<accession>A0AAN9PM93</accession>
<name>A0AAN9PM93_CLITE</name>
<evidence type="ECO:0000313" key="10">
    <source>
        <dbReference type="EMBL" id="KAK7302507.1"/>
    </source>
</evidence>
<feature type="transmembrane region" description="Helical" evidence="8">
    <location>
        <begin position="257"/>
        <end position="279"/>
    </location>
</feature>
<evidence type="ECO:0000256" key="4">
    <source>
        <dbReference type="ARBA" id="ARBA00022692"/>
    </source>
</evidence>
<dbReference type="NCBIfam" id="TIGR00815">
    <property type="entry name" value="sulP"/>
    <property type="match status" value="1"/>
</dbReference>
<feature type="transmembrane region" description="Helical" evidence="8">
    <location>
        <begin position="378"/>
        <end position="397"/>
    </location>
</feature>
<feature type="compositionally biased region" description="Basic and acidic residues" evidence="7">
    <location>
        <begin position="1"/>
        <end position="10"/>
    </location>
</feature>
<dbReference type="PROSITE" id="PS01130">
    <property type="entry name" value="SLC26A"/>
    <property type="match status" value="1"/>
</dbReference>
<dbReference type="FunFam" id="3.30.750.24:FF:000002">
    <property type="entry name" value="Sulfate transporter 31"/>
    <property type="match status" value="1"/>
</dbReference>
<evidence type="ECO:0000256" key="5">
    <source>
        <dbReference type="ARBA" id="ARBA00022989"/>
    </source>
</evidence>
<comment type="caution">
    <text evidence="10">The sequence shown here is derived from an EMBL/GenBank/DDBJ whole genome shotgun (WGS) entry which is preliminary data.</text>
</comment>
<keyword evidence="3" id="KW-0813">Transport</keyword>
<evidence type="ECO:0000256" key="3">
    <source>
        <dbReference type="ARBA" id="ARBA00022448"/>
    </source>
</evidence>
<dbReference type="AlphaFoldDB" id="A0AAN9PM93"/>
<dbReference type="PROSITE" id="PS50801">
    <property type="entry name" value="STAS"/>
    <property type="match status" value="1"/>
</dbReference>
<feature type="region of interest" description="Disordered" evidence="7">
    <location>
        <begin position="1"/>
        <end position="33"/>
    </location>
</feature>
<dbReference type="InterPro" id="IPR011547">
    <property type="entry name" value="SLC26A/SulP_dom"/>
</dbReference>
<dbReference type="GO" id="GO:0008271">
    <property type="term" value="F:secondary active sulfate transmembrane transporter activity"/>
    <property type="evidence" value="ECO:0007669"/>
    <property type="project" value="InterPro"/>
</dbReference>
<feature type="transmembrane region" description="Helical" evidence="8">
    <location>
        <begin position="345"/>
        <end position="366"/>
    </location>
</feature>
<dbReference type="InterPro" id="IPR002645">
    <property type="entry name" value="STAS_dom"/>
</dbReference>
<dbReference type="InterPro" id="IPR036513">
    <property type="entry name" value="STAS_dom_sf"/>
</dbReference>